<dbReference type="EMBL" id="GBRH01253568">
    <property type="protein sequence ID" value="JAD44327.1"/>
    <property type="molecule type" value="Transcribed_RNA"/>
</dbReference>
<reference evidence="2" key="2">
    <citation type="journal article" date="2015" name="Data Brief">
        <title>Shoot transcriptome of the giant reed, Arundo donax.</title>
        <authorList>
            <person name="Barrero R.A."/>
            <person name="Guerrero F.D."/>
            <person name="Moolhuijzen P."/>
            <person name="Goolsby J.A."/>
            <person name="Tidwell J."/>
            <person name="Bellgard S.E."/>
            <person name="Bellgard M.I."/>
        </authorList>
    </citation>
    <scope>NUCLEOTIDE SEQUENCE</scope>
    <source>
        <tissue evidence="2">Shoot tissue taken approximately 20 cm above the soil surface</tissue>
    </source>
</reference>
<name>A0A0A9AB91_ARUDO</name>
<reference evidence="2" key="1">
    <citation type="submission" date="2014-09" db="EMBL/GenBank/DDBJ databases">
        <authorList>
            <person name="Magalhaes I.L.F."/>
            <person name="Oliveira U."/>
            <person name="Santos F.R."/>
            <person name="Vidigal T.H.D.A."/>
            <person name="Brescovit A.D."/>
            <person name="Santos A.J."/>
        </authorList>
    </citation>
    <scope>NUCLEOTIDE SEQUENCE</scope>
    <source>
        <tissue evidence="2">Shoot tissue taken approximately 20 cm above the soil surface</tissue>
    </source>
</reference>
<proteinExistence type="predicted"/>
<feature type="region of interest" description="Disordered" evidence="1">
    <location>
        <begin position="66"/>
        <end position="85"/>
    </location>
</feature>
<accession>A0A0A9AB91</accession>
<evidence type="ECO:0000313" key="2">
    <source>
        <dbReference type="EMBL" id="JAD44327.1"/>
    </source>
</evidence>
<dbReference type="AlphaFoldDB" id="A0A0A9AB91"/>
<sequence>MKALIYLKRAPSQLRSNSSEQRPLRSVATSVSRIILVMPRYATRSKAYIVANASACKALATRFRFPAPPSRKDPVLSRATKPQPP</sequence>
<protein>
    <submittedName>
        <fullName evidence="2">Uncharacterized protein</fullName>
    </submittedName>
</protein>
<evidence type="ECO:0000256" key="1">
    <source>
        <dbReference type="SAM" id="MobiDB-lite"/>
    </source>
</evidence>
<organism evidence="2">
    <name type="scientific">Arundo donax</name>
    <name type="common">Giant reed</name>
    <name type="synonym">Donax arundinaceus</name>
    <dbReference type="NCBI Taxonomy" id="35708"/>
    <lineage>
        <taxon>Eukaryota</taxon>
        <taxon>Viridiplantae</taxon>
        <taxon>Streptophyta</taxon>
        <taxon>Embryophyta</taxon>
        <taxon>Tracheophyta</taxon>
        <taxon>Spermatophyta</taxon>
        <taxon>Magnoliopsida</taxon>
        <taxon>Liliopsida</taxon>
        <taxon>Poales</taxon>
        <taxon>Poaceae</taxon>
        <taxon>PACMAD clade</taxon>
        <taxon>Arundinoideae</taxon>
        <taxon>Arundineae</taxon>
        <taxon>Arundo</taxon>
    </lineage>
</organism>